<gene>
    <name evidence="2" type="ORF">JDV02_001887</name>
</gene>
<accession>A0A9Q8V816</accession>
<organism evidence="2 3">
    <name type="scientific">Purpureocillium takamizusanense</name>
    <dbReference type="NCBI Taxonomy" id="2060973"/>
    <lineage>
        <taxon>Eukaryota</taxon>
        <taxon>Fungi</taxon>
        <taxon>Dikarya</taxon>
        <taxon>Ascomycota</taxon>
        <taxon>Pezizomycotina</taxon>
        <taxon>Sordariomycetes</taxon>
        <taxon>Hypocreomycetidae</taxon>
        <taxon>Hypocreales</taxon>
        <taxon>Ophiocordycipitaceae</taxon>
        <taxon>Purpureocillium</taxon>
    </lineage>
</organism>
<keyword evidence="1" id="KW-0472">Membrane</keyword>
<keyword evidence="1" id="KW-1133">Transmembrane helix</keyword>
<feature type="transmembrane region" description="Helical" evidence="1">
    <location>
        <begin position="66"/>
        <end position="84"/>
    </location>
</feature>
<evidence type="ECO:0000313" key="3">
    <source>
        <dbReference type="Proteomes" id="UP000829364"/>
    </source>
</evidence>
<dbReference type="PROSITE" id="PS51257">
    <property type="entry name" value="PROKAR_LIPOPROTEIN"/>
    <property type="match status" value="1"/>
</dbReference>
<keyword evidence="1" id="KW-0812">Transmembrane</keyword>
<dbReference type="RefSeq" id="XP_047838828.1">
    <property type="nucleotide sequence ID" value="XM_047982860.1"/>
</dbReference>
<protein>
    <recommendedName>
        <fullName evidence="4">Ferric oxidoreductase domain-containing protein</fullName>
    </recommendedName>
</protein>
<evidence type="ECO:0008006" key="4">
    <source>
        <dbReference type="Google" id="ProtNLM"/>
    </source>
</evidence>
<proteinExistence type="predicted"/>
<dbReference type="KEGG" id="ptkz:JDV02_001887"/>
<dbReference type="Proteomes" id="UP000829364">
    <property type="component" value="Chromosome 2"/>
</dbReference>
<evidence type="ECO:0000313" key="2">
    <source>
        <dbReference type="EMBL" id="UNI15347.1"/>
    </source>
</evidence>
<dbReference type="GeneID" id="72063848"/>
<dbReference type="AlphaFoldDB" id="A0A9Q8V816"/>
<sequence>MRDISSHVLVAYSLAICAVAFLLACIHFRSELKHFRNLVRVPVLKYLVYRPAFGQRILIDWSRADVLALLAYLGVTIFCVYFKSSDLAAAGLRAASLSLIHMVLLFASPSLDAVSNALGLRWRPVRRLHATVAVMASLLLVFHVI</sequence>
<dbReference type="EMBL" id="CP086355">
    <property type="protein sequence ID" value="UNI15347.1"/>
    <property type="molecule type" value="Genomic_DNA"/>
</dbReference>
<name>A0A9Q8V816_9HYPO</name>
<evidence type="ECO:0000256" key="1">
    <source>
        <dbReference type="SAM" id="Phobius"/>
    </source>
</evidence>
<reference evidence="2" key="1">
    <citation type="submission" date="2021-11" db="EMBL/GenBank/DDBJ databases">
        <title>Purpureocillium_takamizusanense_genome.</title>
        <authorList>
            <person name="Nguyen N.-H."/>
        </authorList>
    </citation>
    <scope>NUCLEOTIDE SEQUENCE</scope>
    <source>
        <strain evidence="2">PT3</strain>
    </source>
</reference>
<keyword evidence="3" id="KW-1185">Reference proteome</keyword>
<feature type="transmembrane region" description="Helical" evidence="1">
    <location>
        <begin position="6"/>
        <end position="28"/>
    </location>
</feature>